<keyword evidence="1" id="KW-0812">Transmembrane</keyword>
<keyword evidence="1" id="KW-1133">Transmembrane helix</keyword>
<feature type="transmembrane region" description="Helical" evidence="1">
    <location>
        <begin position="256"/>
        <end position="278"/>
    </location>
</feature>
<feature type="transmembrane region" description="Helical" evidence="1">
    <location>
        <begin position="15"/>
        <end position="35"/>
    </location>
</feature>
<feature type="transmembrane region" description="Helical" evidence="1">
    <location>
        <begin position="47"/>
        <end position="68"/>
    </location>
</feature>
<feature type="domain" description="DUF8171" evidence="2">
    <location>
        <begin position="16"/>
        <end position="281"/>
    </location>
</feature>
<keyword evidence="4" id="KW-1185">Reference proteome</keyword>
<protein>
    <recommendedName>
        <fullName evidence="2">DUF8171 domain-containing protein</fullName>
    </recommendedName>
</protein>
<comment type="caution">
    <text evidence="3">The sequence shown here is derived from an EMBL/GenBank/DDBJ whole genome shotgun (WGS) entry which is preliminary data.</text>
</comment>
<organism evidence="3 4">
    <name type="scientific">Aquibacillus albus</name>
    <dbReference type="NCBI Taxonomy" id="1168171"/>
    <lineage>
        <taxon>Bacteria</taxon>
        <taxon>Bacillati</taxon>
        <taxon>Bacillota</taxon>
        <taxon>Bacilli</taxon>
        <taxon>Bacillales</taxon>
        <taxon>Bacillaceae</taxon>
        <taxon>Aquibacillus</taxon>
    </lineage>
</organism>
<proteinExistence type="predicted"/>
<evidence type="ECO:0000313" key="3">
    <source>
        <dbReference type="EMBL" id="MBM7570011.1"/>
    </source>
</evidence>
<dbReference type="Proteomes" id="UP001296943">
    <property type="component" value="Unassembled WGS sequence"/>
</dbReference>
<reference evidence="3 4" key="1">
    <citation type="submission" date="2021-01" db="EMBL/GenBank/DDBJ databases">
        <title>Genomic Encyclopedia of Type Strains, Phase IV (KMG-IV): sequencing the most valuable type-strain genomes for metagenomic binning, comparative biology and taxonomic classification.</title>
        <authorList>
            <person name="Goeker M."/>
        </authorList>
    </citation>
    <scope>NUCLEOTIDE SEQUENCE [LARGE SCALE GENOMIC DNA]</scope>
    <source>
        <strain evidence="3 4">DSM 23711</strain>
    </source>
</reference>
<evidence type="ECO:0000313" key="4">
    <source>
        <dbReference type="Proteomes" id="UP001296943"/>
    </source>
</evidence>
<accession>A0ABS2MVU1</accession>
<evidence type="ECO:0000259" key="2">
    <source>
        <dbReference type="Pfam" id="PF26509"/>
    </source>
</evidence>
<dbReference type="Pfam" id="PF26509">
    <property type="entry name" value="DUF8171"/>
    <property type="match status" value="1"/>
</dbReference>
<feature type="transmembrane region" description="Helical" evidence="1">
    <location>
        <begin position="217"/>
        <end position="236"/>
    </location>
</feature>
<gene>
    <name evidence="3" type="ORF">JOC48_000489</name>
</gene>
<dbReference type="EMBL" id="JAFBDR010000002">
    <property type="protein sequence ID" value="MBM7570011.1"/>
    <property type="molecule type" value="Genomic_DNA"/>
</dbReference>
<keyword evidence="1" id="KW-0472">Membrane</keyword>
<sequence>MSHLRSQQLSQSQKLMVFILSMSLFGIANIITEITPEFVLGPVELSVSYFAFVPLTMVFLFSPLHAALGAPLGEIIFADLLMGDFGGLGELEGFIEFGMGMYVAGLLVKDPTNKKQLALGALIGVGIDQMLSTIVDVGKVWFGIEELEAVPGVAESILVLEGISFTTEMLISGVLFGLIPTLWLVPKLYGKIEPLMGFEPRNPATFRSSAEVINVKFIIPAVFLGFVAMIAEFMATLDVNFAVWEPEFIDQFGMQFLWVGVSAAAIVLLVAIIGIVKLKNSQNPQDKSKGA</sequence>
<name>A0ABS2MVU1_9BACI</name>
<evidence type="ECO:0000256" key="1">
    <source>
        <dbReference type="SAM" id="Phobius"/>
    </source>
</evidence>
<dbReference type="InterPro" id="IPR058484">
    <property type="entry name" value="DUF8171"/>
</dbReference>
<dbReference type="RefSeq" id="WP_204497455.1">
    <property type="nucleotide sequence ID" value="NZ_JAFBDR010000002.1"/>
</dbReference>